<evidence type="ECO:0000313" key="4">
    <source>
        <dbReference type="Proteomes" id="UP000477750"/>
    </source>
</evidence>
<keyword evidence="2" id="KW-1133">Transmembrane helix</keyword>
<dbReference type="EMBL" id="WIAO01000009">
    <property type="protein sequence ID" value="MQM25911.1"/>
    <property type="molecule type" value="Genomic_DNA"/>
</dbReference>
<evidence type="ECO:0000313" key="3">
    <source>
        <dbReference type="EMBL" id="MQM25911.1"/>
    </source>
</evidence>
<feature type="region of interest" description="Disordered" evidence="1">
    <location>
        <begin position="1"/>
        <end position="100"/>
    </location>
</feature>
<keyword evidence="4" id="KW-1185">Reference proteome</keyword>
<keyword evidence="2" id="KW-0472">Membrane</keyword>
<accession>A0A6L5G8G9</accession>
<gene>
    <name evidence="3" type="ORF">GFD30_10075</name>
</gene>
<feature type="transmembrane region" description="Helical" evidence="2">
    <location>
        <begin position="147"/>
        <end position="167"/>
    </location>
</feature>
<name>A0A6L5G8G9_9ACTN</name>
<evidence type="ECO:0000256" key="2">
    <source>
        <dbReference type="SAM" id="Phobius"/>
    </source>
</evidence>
<feature type="transmembrane region" description="Helical" evidence="2">
    <location>
        <begin position="187"/>
        <end position="208"/>
    </location>
</feature>
<sequence>MYPEMEPPPSKPPPSQPQPPQSSSPPFPNAQVPPPAFPPSQTPPPLFPPSRFPPGEEPTQLFMPEVPTEPLPPRFERKRRYERKPRLAQLGKRPSGPRPADSIAAVAGNATAFGLGYMLMLRPRLSAAAITGTAILLLLLATDPGNLTWRLLFGLWWLAMCMHAWYLTRGHDSNLLDTAGRRRERHLAVGAAALVLLGLVVLRTDAWLTVRDAEGAHAAGDCETAVDTLEGFDAGHRVAFGAMVIEGNEQLEACRLLNEARAAGSIEGAAIMATYMDDSEALWDGAGPERAAMLFDAALDRENTEGSLDHGFQQLVATLDTEPGQEDRVRGAVEDLMAGLDGIPHCDAVAIDDWIRTQSWEAPELTEPVAAAAPAVPLHLLACARERARNGDLTGAQQTYERFLAEHPDHAETAFAVDELYAVESQIEFEHVEALLDAGTYCESPAPWRDAPPYGGPSPHPMRTVGLSPDQYGLPDSWTAATLEETEIIVCVDGPKRGRYLESCYYEGNFSPYINDEVSFYATRFDVTVYQLRTGQAVDSYTVQFNGDPCPEILQYTYYYTDLGPPSEVEAEVSDADVRSVFERLQD</sequence>
<reference evidence="3 4" key="1">
    <citation type="submission" date="2019-10" db="EMBL/GenBank/DDBJ databases">
        <title>Glycomyces albidus sp. nov., a novel actinomycete isolated from rhizosphere soil of wheat (Triticum aestivum L.).</title>
        <authorList>
            <person name="Qian L."/>
        </authorList>
    </citation>
    <scope>NUCLEOTIDE SEQUENCE [LARGE SCALE GENOMIC DNA]</scope>
    <source>
        <strain evidence="3 4">NEAU-7082</strain>
    </source>
</reference>
<dbReference type="AlphaFoldDB" id="A0A6L5G8G9"/>
<protein>
    <submittedName>
        <fullName evidence="3">Uncharacterized protein</fullName>
    </submittedName>
</protein>
<feature type="compositionally biased region" description="Pro residues" evidence="1">
    <location>
        <begin position="1"/>
        <end position="56"/>
    </location>
</feature>
<dbReference type="RefSeq" id="WP_153025053.1">
    <property type="nucleotide sequence ID" value="NZ_WIAO01000009.1"/>
</dbReference>
<organism evidence="3 4">
    <name type="scientific">Glycomyces albidus</name>
    <dbReference type="NCBI Taxonomy" id="2656774"/>
    <lineage>
        <taxon>Bacteria</taxon>
        <taxon>Bacillati</taxon>
        <taxon>Actinomycetota</taxon>
        <taxon>Actinomycetes</taxon>
        <taxon>Glycomycetales</taxon>
        <taxon>Glycomycetaceae</taxon>
        <taxon>Glycomyces</taxon>
    </lineage>
</organism>
<comment type="caution">
    <text evidence="3">The sequence shown here is derived from an EMBL/GenBank/DDBJ whole genome shotgun (WGS) entry which is preliminary data.</text>
</comment>
<proteinExistence type="predicted"/>
<evidence type="ECO:0000256" key="1">
    <source>
        <dbReference type="SAM" id="MobiDB-lite"/>
    </source>
</evidence>
<dbReference type="Proteomes" id="UP000477750">
    <property type="component" value="Unassembled WGS sequence"/>
</dbReference>
<keyword evidence="2" id="KW-0812">Transmembrane</keyword>
<feature type="transmembrane region" description="Helical" evidence="2">
    <location>
        <begin position="125"/>
        <end position="141"/>
    </location>
</feature>